<proteinExistence type="predicted"/>
<dbReference type="Gene3D" id="3.30.56.110">
    <property type="entry name" value="Protein of unknown function DUF2237"/>
    <property type="match status" value="1"/>
</dbReference>
<gene>
    <name evidence="1" type="ORF">HJG54_11925</name>
</gene>
<dbReference type="Pfam" id="PF09996">
    <property type="entry name" value="DUF2237"/>
    <property type="match status" value="1"/>
</dbReference>
<protein>
    <submittedName>
        <fullName evidence="1">DUF2237 domain-containing protein</fullName>
    </submittedName>
</protein>
<evidence type="ECO:0000313" key="1">
    <source>
        <dbReference type="EMBL" id="WNZ23489.1"/>
    </source>
</evidence>
<dbReference type="RefSeq" id="WP_316435171.1">
    <property type="nucleotide sequence ID" value="NZ_CP053586.1"/>
</dbReference>
<accession>A0AA97AGI0</accession>
<dbReference type="PANTHER" id="PTHR37466">
    <property type="entry name" value="SLR1628 PROTEIN"/>
    <property type="match status" value="1"/>
</dbReference>
<name>A0AA97AGI0_9CYAN</name>
<sequence>MAKPMNVLGSELASCCTSPMTGFYRTGYCETGADDRGVHVVCAQMTEAFLTFTKSRGNDLSTPAPMFGFPGLKPGDKWCLCANRWKEAFDAGVAPPVDLSATHIRTLEYVSLDQLKQHALNN</sequence>
<dbReference type="InterPro" id="IPR018714">
    <property type="entry name" value="DUF2237"/>
</dbReference>
<dbReference type="PANTHER" id="PTHR37466:SF1">
    <property type="entry name" value="SLR1628 PROTEIN"/>
    <property type="match status" value="1"/>
</dbReference>
<dbReference type="AlphaFoldDB" id="A0AA97AGI0"/>
<dbReference type="EMBL" id="CP053586">
    <property type="protein sequence ID" value="WNZ23489.1"/>
    <property type="molecule type" value="Genomic_DNA"/>
</dbReference>
<organism evidence="1">
    <name type="scientific">Leptolyngbya sp. NK1-12</name>
    <dbReference type="NCBI Taxonomy" id="2547451"/>
    <lineage>
        <taxon>Bacteria</taxon>
        <taxon>Bacillati</taxon>
        <taxon>Cyanobacteriota</taxon>
        <taxon>Cyanophyceae</taxon>
        <taxon>Leptolyngbyales</taxon>
        <taxon>Leptolyngbyaceae</taxon>
        <taxon>Leptolyngbya group</taxon>
        <taxon>Leptolyngbya</taxon>
    </lineage>
</organism>
<reference evidence="1" key="1">
    <citation type="submission" date="2020-05" db="EMBL/GenBank/DDBJ databases">
        <authorList>
            <person name="Zhu T."/>
            <person name="Keshari N."/>
            <person name="Lu X."/>
        </authorList>
    </citation>
    <scope>NUCLEOTIDE SEQUENCE</scope>
    <source>
        <strain evidence="1">NK1-12</strain>
    </source>
</reference>